<proteinExistence type="predicted"/>
<dbReference type="KEGG" id="lbc:LACBIDRAFT_307769"/>
<evidence type="ECO:0000313" key="1">
    <source>
        <dbReference type="EMBL" id="EDR02978.1"/>
    </source>
</evidence>
<accession>B0DR01</accession>
<name>B0DR01_LACBS</name>
<gene>
    <name evidence="1" type="ORF">LACBIDRAFT_307769</name>
</gene>
<keyword evidence="2" id="KW-1185">Reference proteome</keyword>
<dbReference type="InParanoid" id="B0DR01"/>
<dbReference type="EMBL" id="DS547127">
    <property type="protein sequence ID" value="EDR02978.1"/>
    <property type="molecule type" value="Genomic_DNA"/>
</dbReference>
<reference evidence="1 2" key="1">
    <citation type="journal article" date="2008" name="Nature">
        <title>The genome of Laccaria bicolor provides insights into mycorrhizal symbiosis.</title>
        <authorList>
            <person name="Martin F."/>
            <person name="Aerts A."/>
            <person name="Ahren D."/>
            <person name="Brun A."/>
            <person name="Danchin E.G.J."/>
            <person name="Duchaussoy F."/>
            <person name="Gibon J."/>
            <person name="Kohler A."/>
            <person name="Lindquist E."/>
            <person name="Pereda V."/>
            <person name="Salamov A."/>
            <person name="Shapiro H.J."/>
            <person name="Wuyts J."/>
            <person name="Blaudez D."/>
            <person name="Buee M."/>
            <person name="Brokstein P."/>
            <person name="Canbaeck B."/>
            <person name="Cohen D."/>
            <person name="Courty P.E."/>
            <person name="Coutinho P.M."/>
            <person name="Delaruelle C."/>
            <person name="Detter J.C."/>
            <person name="Deveau A."/>
            <person name="DiFazio S."/>
            <person name="Duplessis S."/>
            <person name="Fraissinet-Tachet L."/>
            <person name="Lucic E."/>
            <person name="Frey-Klett P."/>
            <person name="Fourrey C."/>
            <person name="Feussner I."/>
            <person name="Gay G."/>
            <person name="Grimwood J."/>
            <person name="Hoegger P.J."/>
            <person name="Jain P."/>
            <person name="Kilaru S."/>
            <person name="Labbe J."/>
            <person name="Lin Y.C."/>
            <person name="Legue V."/>
            <person name="Le Tacon F."/>
            <person name="Marmeisse R."/>
            <person name="Melayah D."/>
            <person name="Montanini B."/>
            <person name="Muratet M."/>
            <person name="Nehls U."/>
            <person name="Niculita-Hirzel H."/>
            <person name="Oudot-Le Secq M.P."/>
            <person name="Peter M."/>
            <person name="Quesneville H."/>
            <person name="Rajashekar B."/>
            <person name="Reich M."/>
            <person name="Rouhier N."/>
            <person name="Schmutz J."/>
            <person name="Yin T."/>
            <person name="Chalot M."/>
            <person name="Henrissat B."/>
            <person name="Kuees U."/>
            <person name="Lucas S."/>
            <person name="Van de Peer Y."/>
            <person name="Podila G.K."/>
            <person name="Polle A."/>
            <person name="Pukkila P.J."/>
            <person name="Richardson P.M."/>
            <person name="Rouze P."/>
            <person name="Sanders I.R."/>
            <person name="Stajich J.E."/>
            <person name="Tunlid A."/>
            <person name="Tuskan G."/>
            <person name="Grigoriev I.V."/>
        </authorList>
    </citation>
    <scope>NUCLEOTIDE SEQUENCE [LARGE SCALE GENOMIC DNA]</scope>
    <source>
        <strain evidence="2">S238N-H82 / ATCC MYA-4686</strain>
    </source>
</reference>
<sequence>MPPMNKHAPISTTYFNGEWKSFLASTLVLRKNFCFSPEVARQSGSHNDTIIQTLMAYLIT</sequence>
<dbReference type="GeneID" id="6082065"/>
<dbReference type="RefSeq" id="XP_001886401.1">
    <property type="nucleotide sequence ID" value="XM_001886366.1"/>
</dbReference>
<dbReference type="Proteomes" id="UP000001194">
    <property type="component" value="Unassembled WGS sequence"/>
</dbReference>
<organism evidence="2">
    <name type="scientific">Laccaria bicolor (strain S238N-H82 / ATCC MYA-4686)</name>
    <name type="common">Bicoloured deceiver</name>
    <name type="synonym">Laccaria laccata var. bicolor</name>
    <dbReference type="NCBI Taxonomy" id="486041"/>
    <lineage>
        <taxon>Eukaryota</taxon>
        <taxon>Fungi</taxon>
        <taxon>Dikarya</taxon>
        <taxon>Basidiomycota</taxon>
        <taxon>Agaricomycotina</taxon>
        <taxon>Agaricomycetes</taxon>
        <taxon>Agaricomycetidae</taxon>
        <taxon>Agaricales</taxon>
        <taxon>Agaricineae</taxon>
        <taxon>Hydnangiaceae</taxon>
        <taxon>Laccaria</taxon>
    </lineage>
</organism>
<dbReference type="HOGENOM" id="CLU_2942169_0_0_1"/>
<dbReference type="AlphaFoldDB" id="B0DR01"/>
<evidence type="ECO:0000313" key="2">
    <source>
        <dbReference type="Proteomes" id="UP000001194"/>
    </source>
</evidence>
<protein>
    <submittedName>
        <fullName evidence="1">Predicted protein</fullName>
    </submittedName>
</protein>